<dbReference type="Pfam" id="PF02450">
    <property type="entry name" value="LCAT"/>
    <property type="match status" value="3"/>
</dbReference>
<dbReference type="OrthoDB" id="190846at2759"/>
<dbReference type="Proteomes" id="UP000636709">
    <property type="component" value="Unassembled WGS sequence"/>
</dbReference>
<dbReference type="InterPro" id="IPR029058">
    <property type="entry name" value="AB_hydrolase_fold"/>
</dbReference>
<dbReference type="SUPFAM" id="SSF53474">
    <property type="entry name" value="alpha/beta-Hydrolases"/>
    <property type="match status" value="3"/>
</dbReference>
<proteinExistence type="predicted"/>
<dbReference type="Gene3D" id="3.40.50.1820">
    <property type="entry name" value="alpha/beta hydrolase"/>
    <property type="match status" value="3"/>
</dbReference>
<protein>
    <submittedName>
        <fullName evidence="1">Uncharacterized protein</fullName>
    </submittedName>
</protein>
<name>A0A835ECZ7_9POAL</name>
<dbReference type="AlphaFoldDB" id="A0A835ECZ7"/>
<evidence type="ECO:0000313" key="2">
    <source>
        <dbReference type="Proteomes" id="UP000636709"/>
    </source>
</evidence>
<comment type="caution">
    <text evidence="1">The sequence shown here is derived from an EMBL/GenBank/DDBJ whole genome shotgun (WGS) entry which is preliminary data.</text>
</comment>
<dbReference type="PANTHER" id="PTHR11440">
    <property type="entry name" value="LECITHIN-CHOLESTEROL ACYLTRANSFERASE-RELATED"/>
    <property type="match status" value="1"/>
</dbReference>
<keyword evidence="2" id="KW-1185">Reference proteome</keyword>
<dbReference type="GO" id="GO:0006629">
    <property type="term" value="P:lipid metabolic process"/>
    <property type="evidence" value="ECO:0007669"/>
    <property type="project" value="InterPro"/>
</dbReference>
<dbReference type="InterPro" id="IPR003386">
    <property type="entry name" value="LACT/PDAT_acylTrfase"/>
</dbReference>
<accession>A0A835ECZ7</accession>
<organism evidence="1 2">
    <name type="scientific">Digitaria exilis</name>
    <dbReference type="NCBI Taxonomy" id="1010633"/>
    <lineage>
        <taxon>Eukaryota</taxon>
        <taxon>Viridiplantae</taxon>
        <taxon>Streptophyta</taxon>
        <taxon>Embryophyta</taxon>
        <taxon>Tracheophyta</taxon>
        <taxon>Spermatophyta</taxon>
        <taxon>Magnoliopsida</taxon>
        <taxon>Liliopsida</taxon>
        <taxon>Poales</taxon>
        <taxon>Poaceae</taxon>
        <taxon>PACMAD clade</taxon>
        <taxon>Panicoideae</taxon>
        <taxon>Panicodae</taxon>
        <taxon>Paniceae</taxon>
        <taxon>Anthephorinae</taxon>
        <taxon>Digitaria</taxon>
    </lineage>
</organism>
<evidence type="ECO:0000313" key="1">
    <source>
        <dbReference type="EMBL" id="KAF8673825.1"/>
    </source>
</evidence>
<sequence>MIDLDLIHVRGRWDQLLTQLETMGYRDGDTLLAAPYDFRYAVAPRGYPSAVGRRYFRDLGRLLTHGRRPAVVVAHSFGCALAYQFLLSRPLPWRRRHVKHVVFLGSALGGFAPGMHALAAGMDYGLGGLTRPAMLRLARSQQSALWRLPTPLVFGDRTLAVTTTATYSARNMSGFLEAIGFGEGVRPYETRVLPMWEALPAPMVPVTSVIGVGVRTPETYVYGNGDCEGEPEVVYGDGDGDINMVSLEAVEEWAGVEGQDMEVVRLPGVRHDGFFTVDFAINNLMHRQQLHPPTSTMNPLLVDRIYCHAGRCQRRQIVQTWSCQATNRPRWHLPGTYRAYNTMGAPLAGLLSALLILLPPPLRDHLLHASHRHPADGLHPIVLIPGLICSDLEAQLTVDYQPFTPGCHRLKRDEWLGLWTNRTWMFDPEQAACFLELMRLAYDPDLEDFQDTPGVTTRVPGFGSPHGFGSKHPDHPEYCLGALRFALERLGYREGETLFGAPYDMRYAPPMPGQTSQSYSLYFSRLMKLIEDASMRNQGKPAIVFGHSLGGGVAFEFVRNTPLPWRNRFIKHLFMAAPTWTLEISLANLPSPEVFGHKPLVITRQRNYSAYDMADLLATIESTNGLSAFRDREIAKMEYFEAPMLVYREDNFDDDPLVVYGDGDSPTMGSPLPGLLSALLLLLPASLRDQLLASHRQPADGRPGVGLHPIVLIPGISCPNLEGRLTEAYQPSTPGCGLLKGREEWFGLWTNTTQAFDTDQAACFVEQMRLVYDPDLKDFRNMPGVVTRVPGFGSSRSFSSKNPDHPEYCLGALRSELEKLGYREGETLFGAPYDMRQTSQAYSLYFRRMTRLIEDASKKNQGKPAIVFGHSLGGAVAFEFVRNTPLPWRNRFIEHLFTVAPTLSDGHVLTLASFISGPSLRSMWWTLEIAVANLPSPEVFGRRPLVITNQRNYSAYDIADLLATTGSGNGVIAFRDRERAKMDYFEAPMVPMTYMNGVGVPTPEQLIYSEDDFDRDPQVVYGDGDDTINLISILAFEEKVGMQPGQRERFKSVKARLQCSLLRSSRFLPSLQCSLSSCLPLSPLAATPCNPLPSRNARNEHGPLQIPYL</sequence>
<reference evidence="1" key="1">
    <citation type="submission" date="2020-07" db="EMBL/GenBank/DDBJ databases">
        <title>Genome sequence and genetic diversity analysis of an under-domesticated orphan crop, white fonio (Digitaria exilis).</title>
        <authorList>
            <person name="Bennetzen J.L."/>
            <person name="Chen S."/>
            <person name="Ma X."/>
            <person name="Wang X."/>
            <person name="Yssel A.E.J."/>
            <person name="Chaluvadi S.R."/>
            <person name="Johnson M."/>
            <person name="Gangashetty P."/>
            <person name="Hamidou F."/>
            <person name="Sanogo M.D."/>
            <person name="Zwaenepoel A."/>
            <person name="Wallace J."/>
            <person name="Van De Peer Y."/>
            <person name="Van Deynze A."/>
        </authorList>
    </citation>
    <scope>NUCLEOTIDE SEQUENCE</scope>
    <source>
        <tissue evidence="1">Leaves</tissue>
    </source>
</reference>
<dbReference type="EMBL" id="JACEFO010002202">
    <property type="protein sequence ID" value="KAF8673825.1"/>
    <property type="molecule type" value="Genomic_DNA"/>
</dbReference>
<gene>
    <name evidence="1" type="ORF">HU200_048584</name>
</gene>
<dbReference type="GO" id="GO:0008374">
    <property type="term" value="F:O-acyltransferase activity"/>
    <property type="evidence" value="ECO:0007669"/>
    <property type="project" value="InterPro"/>
</dbReference>